<dbReference type="Gene3D" id="3.40.50.620">
    <property type="entry name" value="HUPs"/>
    <property type="match status" value="1"/>
</dbReference>
<dbReference type="HAMAP" id="MF_02006">
    <property type="entry name" value="Tyr_tRNA_synth_type1"/>
    <property type="match status" value="1"/>
</dbReference>
<evidence type="ECO:0000313" key="12">
    <source>
        <dbReference type="Proteomes" id="UP000192907"/>
    </source>
</evidence>
<dbReference type="Proteomes" id="UP000192907">
    <property type="component" value="Unassembled WGS sequence"/>
</dbReference>
<gene>
    <name evidence="8" type="primary">tyrS</name>
    <name evidence="11" type="ORF">SAMN06296036_102112</name>
</gene>
<dbReference type="GO" id="GO:0003723">
    <property type="term" value="F:RNA binding"/>
    <property type="evidence" value="ECO:0007669"/>
    <property type="project" value="UniProtKB-KW"/>
</dbReference>
<dbReference type="GO" id="GO:0004831">
    <property type="term" value="F:tyrosine-tRNA ligase activity"/>
    <property type="evidence" value="ECO:0007669"/>
    <property type="project" value="UniProtKB-UniRule"/>
</dbReference>
<dbReference type="NCBIfam" id="TIGR00234">
    <property type="entry name" value="tyrS"/>
    <property type="match status" value="1"/>
</dbReference>
<evidence type="ECO:0000256" key="8">
    <source>
        <dbReference type="HAMAP-Rule" id="MF_02006"/>
    </source>
</evidence>
<dbReference type="InterPro" id="IPR002305">
    <property type="entry name" value="aa-tRNA-synth_Ic"/>
</dbReference>
<dbReference type="PANTHER" id="PTHR11766">
    <property type="entry name" value="TYROSYL-TRNA SYNTHETASE"/>
    <property type="match status" value="1"/>
</dbReference>
<dbReference type="PANTHER" id="PTHR11766:SF0">
    <property type="entry name" value="TYROSINE--TRNA LIGASE, MITOCHONDRIAL"/>
    <property type="match status" value="1"/>
</dbReference>
<dbReference type="OrthoDB" id="9804243at2"/>
<dbReference type="PROSITE" id="PS00178">
    <property type="entry name" value="AA_TRNA_LIGASE_I"/>
    <property type="match status" value="1"/>
</dbReference>
<dbReference type="Gene3D" id="3.10.290.10">
    <property type="entry name" value="RNA-binding S4 domain"/>
    <property type="match status" value="1"/>
</dbReference>
<feature type="binding site" evidence="8">
    <location>
        <position position="34"/>
    </location>
    <ligand>
        <name>L-tyrosine</name>
        <dbReference type="ChEBI" id="CHEBI:58315"/>
    </ligand>
</feature>
<comment type="subcellular location">
    <subcellularLocation>
        <location evidence="8">Cytoplasm</location>
    </subcellularLocation>
</comment>
<evidence type="ECO:0000256" key="4">
    <source>
        <dbReference type="ARBA" id="ARBA00022884"/>
    </source>
</evidence>
<evidence type="ECO:0000256" key="6">
    <source>
        <dbReference type="ARBA" id="ARBA00023146"/>
    </source>
</evidence>
<dbReference type="Pfam" id="PF00579">
    <property type="entry name" value="tRNA-synt_1b"/>
    <property type="match status" value="1"/>
</dbReference>
<feature type="short sequence motif" description="'HIGH' region" evidence="8">
    <location>
        <begin position="39"/>
        <end position="48"/>
    </location>
</feature>
<evidence type="ECO:0000256" key="2">
    <source>
        <dbReference type="ARBA" id="ARBA00022741"/>
    </source>
</evidence>
<feature type="short sequence motif" description="'KMSKS' region" evidence="8">
    <location>
        <begin position="228"/>
        <end position="232"/>
    </location>
</feature>
<dbReference type="FunFam" id="1.10.240.10:FF:000001">
    <property type="entry name" value="Tyrosine--tRNA ligase"/>
    <property type="match status" value="1"/>
</dbReference>
<dbReference type="Gene3D" id="1.10.240.10">
    <property type="entry name" value="Tyrosyl-Transfer RNA Synthetase"/>
    <property type="match status" value="1"/>
</dbReference>
<dbReference type="GO" id="GO:0006437">
    <property type="term" value="P:tyrosyl-tRNA aminoacylation"/>
    <property type="evidence" value="ECO:0007669"/>
    <property type="project" value="UniProtKB-UniRule"/>
</dbReference>
<feature type="binding site" evidence="8">
    <location>
        <position position="168"/>
    </location>
    <ligand>
        <name>L-tyrosine</name>
        <dbReference type="ChEBI" id="CHEBI:58315"/>
    </ligand>
</feature>
<dbReference type="GO" id="GO:0005524">
    <property type="term" value="F:ATP binding"/>
    <property type="evidence" value="ECO:0007669"/>
    <property type="project" value="UniProtKB-UniRule"/>
</dbReference>
<dbReference type="SMART" id="SM00363">
    <property type="entry name" value="S4"/>
    <property type="match status" value="1"/>
</dbReference>
<keyword evidence="5 8" id="KW-0648">Protein biosynthesis</keyword>
<reference evidence="12" key="1">
    <citation type="submission" date="2017-04" db="EMBL/GenBank/DDBJ databases">
        <authorList>
            <person name="Varghese N."/>
            <person name="Submissions S."/>
        </authorList>
    </citation>
    <scope>NUCLEOTIDE SEQUENCE [LARGE SCALE GENOMIC DNA]</scope>
    <source>
        <strain evidence="12">RKEM611</strain>
    </source>
</reference>
<dbReference type="EMBL" id="FWZT01000002">
    <property type="protein sequence ID" value="SME94348.1"/>
    <property type="molecule type" value="Genomic_DNA"/>
</dbReference>
<comment type="catalytic activity">
    <reaction evidence="7 8">
        <text>tRNA(Tyr) + L-tyrosine + ATP = L-tyrosyl-tRNA(Tyr) + AMP + diphosphate + H(+)</text>
        <dbReference type="Rhea" id="RHEA:10220"/>
        <dbReference type="Rhea" id="RHEA-COMP:9706"/>
        <dbReference type="Rhea" id="RHEA-COMP:9707"/>
        <dbReference type="ChEBI" id="CHEBI:15378"/>
        <dbReference type="ChEBI" id="CHEBI:30616"/>
        <dbReference type="ChEBI" id="CHEBI:33019"/>
        <dbReference type="ChEBI" id="CHEBI:58315"/>
        <dbReference type="ChEBI" id="CHEBI:78442"/>
        <dbReference type="ChEBI" id="CHEBI:78536"/>
        <dbReference type="ChEBI" id="CHEBI:456215"/>
        <dbReference type="EC" id="6.1.1.1"/>
    </reaction>
</comment>
<organism evidence="11 12">
    <name type="scientific">Pseudobacteriovorax antillogorgiicola</name>
    <dbReference type="NCBI Taxonomy" id="1513793"/>
    <lineage>
        <taxon>Bacteria</taxon>
        <taxon>Pseudomonadati</taxon>
        <taxon>Bdellovibrionota</taxon>
        <taxon>Oligoflexia</taxon>
        <taxon>Oligoflexales</taxon>
        <taxon>Pseudobacteriovoracaceae</taxon>
        <taxon>Pseudobacteriovorax</taxon>
    </lineage>
</organism>
<dbReference type="EC" id="6.1.1.1" evidence="8"/>
<keyword evidence="6 8" id="KW-0030">Aminoacyl-tRNA synthetase</keyword>
<keyword evidence="8" id="KW-0963">Cytoplasm</keyword>
<dbReference type="GO" id="GO:0005829">
    <property type="term" value="C:cytosol"/>
    <property type="evidence" value="ECO:0007669"/>
    <property type="project" value="TreeGrafter"/>
</dbReference>
<dbReference type="SUPFAM" id="SSF55174">
    <property type="entry name" value="Alpha-L RNA-binding motif"/>
    <property type="match status" value="1"/>
</dbReference>
<evidence type="ECO:0000256" key="1">
    <source>
        <dbReference type="ARBA" id="ARBA00022598"/>
    </source>
</evidence>
<sequence>MGFVEVMKERGMLAQVTHEEELVSHLAEEPRTAYVGFDPTADSLHVGHLLPVLALRRWQQAGHRVIALVGGGTALVGDPTGKTEMRKMTSAEEIDERIKNFKVQLGRFLDLNDPKKGLILNNADWLRPLEYLPFLREIGSQFSVNRMLTAECFKQRLEKGLSFLEFNYMILQSYDFYHLNKEFDCSVQLGGDDQWSNMLGGMDLVRRKSQRQAYCLTVPLLVNSQGKKMGKTESGAVWIDADKTSPYDLFQYFRNIEDDMVEKCLMYFSDLPVEQVKGLAALEGQKINEAKVTLAFEATKLIHGVDEAEKAKAMAQKLFEEGAGQPDAPEVIISESDVSDEMGLLDFLMLSKIFPSKAEVRRLVQQGGISVDGEKLTDPKGTIRKDQFVKPDGVLLKKGKKHYFNIKVQ</sequence>
<comment type="function">
    <text evidence="8">Catalyzes the attachment of tyrosine to tRNA(Tyr) in a two-step reaction: tyrosine is first activated by ATP to form Tyr-AMP and then transferred to the acceptor end of tRNA(Tyr).</text>
</comment>
<dbReference type="RefSeq" id="WP_132315534.1">
    <property type="nucleotide sequence ID" value="NZ_FWZT01000002.1"/>
</dbReference>
<dbReference type="InterPro" id="IPR002307">
    <property type="entry name" value="Tyr-tRNA-ligase"/>
</dbReference>
<dbReference type="CDD" id="cd00805">
    <property type="entry name" value="TyrRS_core"/>
    <property type="match status" value="1"/>
</dbReference>
<keyword evidence="4 9" id="KW-0694">RNA-binding</keyword>
<comment type="subunit">
    <text evidence="8">Homodimer.</text>
</comment>
<dbReference type="Pfam" id="PF22421">
    <property type="entry name" value="SYY_C-terminal"/>
    <property type="match status" value="1"/>
</dbReference>
<dbReference type="InterPro" id="IPR024107">
    <property type="entry name" value="Tyr-tRNA-ligase_bac_1"/>
</dbReference>
<dbReference type="PROSITE" id="PS50889">
    <property type="entry name" value="S4"/>
    <property type="match status" value="1"/>
</dbReference>
<dbReference type="CDD" id="cd00165">
    <property type="entry name" value="S4"/>
    <property type="match status" value="1"/>
</dbReference>
<evidence type="ECO:0000256" key="9">
    <source>
        <dbReference type="PROSITE-ProRule" id="PRU00182"/>
    </source>
</evidence>
<evidence type="ECO:0000313" key="11">
    <source>
        <dbReference type="EMBL" id="SME94348.1"/>
    </source>
</evidence>
<dbReference type="InterPro" id="IPR054608">
    <property type="entry name" value="SYY-like_C"/>
</dbReference>
<dbReference type="InterPro" id="IPR024088">
    <property type="entry name" value="Tyr-tRNA-ligase_bac-type"/>
</dbReference>
<name>A0A1Y6B8Q4_9BACT</name>
<dbReference type="AlphaFoldDB" id="A0A1Y6B8Q4"/>
<accession>A0A1Y6B8Q4</accession>
<feature type="binding site" evidence="8">
    <location>
        <position position="231"/>
    </location>
    <ligand>
        <name>ATP</name>
        <dbReference type="ChEBI" id="CHEBI:30616"/>
    </ligand>
</feature>
<keyword evidence="2 8" id="KW-0547">Nucleotide-binding</keyword>
<proteinExistence type="inferred from homology"/>
<protein>
    <recommendedName>
        <fullName evidence="8">Tyrosine--tRNA ligase</fullName>
        <ecNumber evidence="8">6.1.1.1</ecNumber>
    </recommendedName>
    <alternativeName>
        <fullName evidence="8">Tyrosyl-tRNA synthetase</fullName>
        <shortName evidence="8">TyrRS</shortName>
    </alternativeName>
</protein>
<evidence type="ECO:0000256" key="7">
    <source>
        <dbReference type="ARBA" id="ARBA00048248"/>
    </source>
</evidence>
<evidence type="ECO:0000256" key="3">
    <source>
        <dbReference type="ARBA" id="ARBA00022840"/>
    </source>
</evidence>
<dbReference type="STRING" id="1513793.SAMN06296036_102112"/>
<feature type="domain" description="RNA-binding S4" evidence="10">
    <location>
        <begin position="343"/>
        <end position="400"/>
    </location>
</feature>
<dbReference type="InterPro" id="IPR036986">
    <property type="entry name" value="S4_RNA-bd_sf"/>
</dbReference>
<evidence type="ECO:0000259" key="10">
    <source>
        <dbReference type="SMART" id="SM00363"/>
    </source>
</evidence>
<comment type="similarity">
    <text evidence="8">Belongs to the class-I aminoacyl-tRNA synthetase family. TyrS type 1 subfamily.</text>
</comment>
<dbReference type="InterPro" id="IPR002942">
    <property type="entry name" value="S4_RNA-bd"/>
</dbReference>
<dbReference type="InterPro" id="IPR001412">
    <property type="entry name" value="aa-tRNA-synth_I_CS"/>
</dbReference>
<dbReference type="SUPFAM" id="SSF52374">
    <property type="entry name" value="Nucleotidylyl transferase"/>
    <property type="match status" value="1"/>
</dbReference>
<keyword evidence="3 8" id="KW-0067">ATP-binding</keyword>
<feature type="binding site" evidence="8">
    <location>
        <position position="172"/>
    </location>
    <ligand>
        <name>L-tyrosine</name>
        <dbReference type="ChEBI" id="CHEBI:58315"/>
    </ligand>
</feature>
<keyword evidence="12" id="KW-1185">Reference proteome</keyword>
<keyword evidence="1 8" id="KW-0436">Ligase</keyword>
<dbReference type="PRINTS" id="PR01040">
    <property type="entry name" value="TRNASYNTHTYR"/>
</dbReference>
<dbReference type="InterPro" id="IPR014729">
    <property type="entry name" value="Rossmann-like_a/b/a_fold"/>
</dbReference>
<evidence type="ECO:0000256" key="5">
    <source>
        <dbReference type="ARBA" id="ARBA00022917"/>
    </source>
</evidence>